<feature type="compositionally biased region" description="Basic residues" evidence="1">
    <location>
        <begin position="59"/>
        <end position="68"/>
    </location>
</feature>
<keyword evidence="3" id="KW-1185">Reference proteome</keyword>
<name>A0ABQ5AP50_9ASTR</name>
<feature type="compositionally biased region" description="Basic and acidic residues" evidence="1">
    <location>
        <begin position="9"/>
        <end position="18"/>
    </location>
</feature>
<feature type="region of interest" description="Disordered" evidence="1">
    <location>
        <begin position="1"/>
        <end position="34"/>
    </location>
</feature>
<organism evidence="2 3">
    <name type="scientific">Tanacetum coccineum</name>
    <dbReference type="NCBI Taxonomy" id="301880"/>
    <lineage>
        <taxon>Eukaryota</taxon>
        <taxon>Viridiplantae</taxon>
        <taxon>Streptophyta</taxon>
        <taxon>Embryophyta</taxon>
        <taxon>Tracheophyta</taxon>
        <taxon>Spermatophyta</taxon>
        <taxon>Magnoliopsida</taxon>
        <taxon>eudicotyledons</taxon>
        <taxon>Gunneridae</taxon>
        <taxon>Pentapetalae</taxon>
        <taxon>asterids</taxon>
        <taxon>campanulids</taxon>
        <taxon>Asterales</taxon>
        <taxon>Asteraceae</taxon>
        <taxon>Asteroideae</taxon>
        <taxon>Anthemideae</taxon>
        <taxon>Anthemidinae</taxon>
        <taxon>Tanacetum</taxon>
    </lineage>
</organism>
<feature type="region of interest" description="Disordered" evidence="1">
    <location>
        <begin position="52"/>
        <end position="78"/>
    </location>
</feature>
<evidence type="ECO:0000313" key="2">
    <source>
        <dbReference type="EMBL" id="GJT04430.1"/>
    </source>
</evidence>
<sequence length="99" mass="11416">MEQLPKRFTRGDAKKQADFEDLNEESEIEDDEDVMSTLSKNEMEVIRVEEKRRKETTKARRKLIHQKQKSTTSGNGRGFEVFWGRFGGGNSSLGCKENC</sequence>
<protein>
    <submittedName>
        <fullName evidence="2">Uncharacterized protein</fullName>
    </submittedName>
</protein>
<comment type="caution">
    <text evidence="2">The sequence shown here is derived from an EMBL/GenBank/DDBJ whole genome shotgun (WGS) entry which is preliminary data.</text>
</comment>
<gene>
    <name evidence="2" type="ORF">Tco_0838892</name>
</gene>
<feature type="compositionally biased region" description="Acidic residues" evidence="1">
    <location>
        <begin position="19"/>
        <end position="34"/>
    </location>
</feature>
<reference evidence="2" key="1">
    <citation type="journal article" date="2022" name="Int. J. Mol. Sci.">
        <title>Draft Genome of Tanacetum Coccineum: Genomic Comparison of Closely Related Tanacetum-Family Plants.</title>
        <authorList>
            <person name="Yamashiro T."/>
            <person name="Shiraishi A."/>
            <person name="Nakayama K."/>
            <person name="Satake H."/>
        </authorList>
    </citation>
    <scope>NUCLEOTIDE SEQUENCE</scope>
</reference>
<proteinExistence type="predicted"/>
<dbReference type="EMBL" id="BQNB010012508">
    <property type="protein sequence ID" value="GJT04430.1"/>
    <property type="molecule type" value="Genomic_DNA"/>
</dbReference>
<evidence type="ECO:0000256" key="1">
    <source>
        <dbReference type="SAM" id="MobiDB-lite"/>
    </source>
</evidence>
<evidence type="ECO:0000313" key="3">
    <source>
        <dbReference type="Proteomes" id="UP001151760"/>
    </source>
</evidence>
<accession>A0ABQ5AP50</accession>
<dbReference type="Proteomes" id="UP001151760">
    <property type="component" value="Unassembled WGS sequence"/>
</dbReference>
<reference evidence="2" key="2">
    <citation type="submission" date="2022-01" db="EMBL/GenBank/DDBJ databases">
        <authorList>
            <person name="Yamashiro T."/>
            <person name="Shiraishi A."/>
            <person name="Satake H."/>
            <person name="Nakayama K."/>
        </authorList>
    </citation>
    <scope>NUCLEOTIDE SEQUENCE</scope>
</reference>